<dbReference type="RefSeq" id="WP_181829268.1">
    <property type="nucleotide sequence ID" value="NZ_CP104757.1"/>
</dbReference>
<dbReference type="Gene3D" id="1.10.443.10">
    <property type="entry name" value="Intergrase catalytic core"/>
    <property type="match status" value="1"/>
</dbReference>
<evidence type="ECO:0000256" key="1">
    <source>
        <dbReference type="ARBA" id="ARBA00023172"/>
    </source>
</evidence>
<keyword evidence="1" id="KW-0233">DNA recombination</keyword>
<name>A0ABR5ZC95_9GAMM</name>
<dbReference type="Pfam" id="PF00589">
    <property type="entry name" value="Phage_integrase"/>
    <property type="match status" value="1"/>
</dbReference>
<dbReference type="CDD" id="cd00397">
    <property type="entry name" value="DNA_BRE_C"/>
    <property type="match status" value="1"/>
</dbReference>
<comment type="caution">
    <text evidence="3">The sequence shown here is derived from an EMBL/GenBank/DDBJ whole genome shotgun (WGS) entry which is preliminary data.</text>
</comment>
<dbReference type="InterPro" id="IPR002104">
    <property type="entry name" value="Integrase_catalytic"/>
</dbReference>
<evidence type="ECO:0000259" key="2">
    <source>
        <dbReference type="PROSITE" id="PS51898"/>
    </source>
</evidence>
<dbReference type="InterPro" id="IPR013762">
    <property type="entry name" value="Integrase-like_cat_sf"/>
</dbReference>
<gene>
    <name evidence="3" type="ORF">H2Y56_08765</name>
</gene>
<protein>
    <submittedName>
        <fullName evidence="3">Site-specific integrase</fullName>
    </submittedName>
</protein>
<dbReference type="SUPFAM" id="SSF56349">
    <property type="entry name" value="DNA breaking-rejoining enzymes"/>
    <property type="match status" value="1"/>
</dbReference>
<dbReference type="Proteomes" id="UP000530038">
    <property type="component" value="Unassembled WGS sequence"/>
</dbReference>
<proteinExistence type="predicted"/>
<dbReference type="EMBL" id="JACERK010000003">
    <property type="protein sequence ID" value="MBA5232206.1"/>
    <property type="molecule type" value="Genomic_DNA"/>
</dbReference>
<feature type="domain" description="Tyr recombinase" evidence="2">
    <location>
        <begin position="154"/>
        <end position="388"/>
    </location>
</feature>
<dbReference type="NCBIfam" id="NF041502">
    <property type="entry name" value="integrase_1"/>
    <property type="match status" value="1"/>
</dbReference>
<dbReference type="InterPro" id="IPR048120">
    <property type="entry name" value="Integrase-like"/>
</dbReference>
<sequence>MYNAIKDPEWLKIKAKANGYTFSLHENIWVLNKDSSIYFTGLDDLLKGELKINFLKTLAYFAENYSGKYTMNLYYRTKEYLLFCKGENTFSPEQIINYKYFLSDKIWYLSFVKIFLKKWYGLGYSGVTKEIVDLFDNWRIKGNIKGDLVKRKDPNEGPLTDCELSAINEKLVQAYERNKINKRDLTISLLLSHTGRRTLQISQLKIKDLISTSNKKGETIYFINIPRIKQRNVDFRSSFKSFALYKELWELIYSLIEENLKKMESYSVFKLNDEDLEELPLFPCWNALSEIKNEDEFKNNLLTDKYHIKTDNIRRIINNMAERCQIYSERTGELINLNPRRFRYTIGTRAAREGFGELIIAELLDHSDTQNAGIYVKNVPEHVAKLDEAVGYQLAPFAQAFAGKLVDKESDSVRGNDATSRIRSEEGKSIGNCGDHGFCGANVPIPCYTCIHFQPWVDGPHKEVYDSLLEERKRVEQITGDIAIVEILDRSILAVAEVVLKCEKRVKELSELENNVKGI</sequence>
<organism evidence="3 4">
    <name type="scientific">Pectobacterium aroidearum</name>
    <dbReference type="NCBI Taxonomy" id="1201031"/>
    <lineage>
        <taxon>Bacteria</taxon>
        <taxon>Pseudomonadati</taxon>
        <taxon>Pseudomonadota</taxon>
        <taxon>Gammaproteobacteria</taxon>
        <taxon>Enterobacterales</taxon>
        <taxon>Pectobacteriaceae</taxon>
        <taxon>Pectobacterium</taxon>
    </lineage>
</organism>
<accession>A0ABR5ZC95</accession>
<dbReference type="InterPro" id="IPR011010">
    <property type="entry name" value="DNA_brk_join_enz"/>
</dbReference>
<evidence type="ECO:0000313" key="4">
    <source>
        <dbReference type="Proteomes" id="UP000530038"/>
    </source>
</evidence>
<reference evidence="3 4" key="1">
    <citation type="submission" date="2020-07" db="EMBL/GenBank/DDBJ databases">
        <title>Characterization of Pectobacterium aroidearum strains causing soft rot on Amorphophallus konjac.</title>
        <authorList>
            <person name="Xie H."/>
        </authorList>
    </citation>
    <scope>NUCLEOTIDE SEQUENCE [LARGE SCALE GENOMIC DNA]</scope>
    <source>
        <strain evidence="3 4">MY10</strain>
    </source>
</reference>
<dbReference type="PROSITE" id="PS51898">
    <property type="entry name" value="TYR_RECOMBINASE"/>
    <property type="match status" value="1"/>
</dbReference>
<evidence type="ECO:0000313" key="3">
    <source>
        <dbReference type="EMBL" id="MBA5232206.1"/>
    </source>
</evidence>
<keyword evidence="4" id="KW-1185">Reference proteome</keyword>